<evidence type="ECO:0000313" key="4">
    <source>
        <dbReference type="Proteomes" id="UP000271098"/>
    </source>
</evidence>
<evidence type="ECO:0000256" key="2">
    <source>
        <dbReference type="RuleBase" id="RU000501"/>
    </source>
</evidence>
<dbReference type="EMBL" id="UYRT01098853">
    <property type="protein sequence ID" value="VDN41912.1"/>
    <property type="molecule type" value="Genomic_DNA"/>
</dbReference>
<comment type="catalytic activity">
    <reaction evidence="2">
        <text>D-sedoheptulose 7-phosphate + D-glyceraldehyde 3-phosphate = D-erythrose 4-phosphate + beta-D-fructose 6-phosphate</text>
        <dbReference type="Rhea" id="RHEA:17053"/>
        <dbReference type="ChEBI" id="CHEBI:16897"/>
        <dbReference type="ChEBI" id="CHEBI:57483"/>
        <dbReference type="ChEBI" id="CHEBI:57634"/>
        <dbReference type="ChEBI" id="CHEBI:59776"/>
        <dbReference type="EC" id="2.2.1.2"/>
    </reaction>
</comment>
<proteinExistence type="predicted"/>
<sequence>MDKIAVLMGKEVLSIVKGRVSTELDARLAFDKEAQITKALDIIKLYKEEGIDKNRVLIKIPACWEGIQAASVLESMYGIHCNMTLLFNFYQAAACADAGVTLISPFVGRIRDWYLKNTDSKDFTRDNDPGVQVAIF</sequence>
<dbReference type="Gene3D" id="3.20.20.70">
    <property type="entry name" value="Aldolase class I"/>
    <property type="match status" value="1"/>
</dbReference>
<dbReference type="UniPathway" id="UPA00115">
    <property type="reaction ID" value="UER00414"/>
</dbReference>
<dbReference type="InterPro" id="IPR001585">
    <property type="entry name" value="TAL/FSA"/>
</dbReference>
<keyword evidence="2" id="KW-0570">Pentose shunt</keyword>
<dbReference type="InterPro" id="IPR013785">
    <property type="entry name" value="Aldolase_TIM"/>
</dbReference>
<accession>A0A183ES10</accession>
<keyword evidence="1" id="KW-0704">Schiff base</keyword>
<reference evidence="3 4" key="2">
    <citation type="submission" date="2018-11" db="EMBL/GenBank/DDBJ databases">
        <authorList>
            <consortium name="Pathogen Informatics"/>
        </authorList>
    </citation>
    <scope>NUCLEOTIDE SEQUENCE [LARGE SCALE GENOMIC DNA]</scope>
</reference>
<keyword evidence="2" id="KW-0808">Transferase</keyword>
<dbReference type="PANTHER" id="PTHR10683">
    <property type="entry name" value="TRANSALDOLASE"/>
    <property type="match status" value="1"/>
</dbReference>
<comment type="pathway">
    <text evidence="2">Carbohydrate degradation; pentose phosphate pathway; D-glyceraldehyde 3-phosphate and beta-D-fructose 6-phosphate from D-ribose 5-phosphate and D-xylulose 5-phosphate (non-oxidative stage): step 2/3.</text>
</comment>
<protein>
    <recommendedName>
        <fullName evidence="2">Transaldolase</fullName>
        <ecNumber evidence="2">2.2.1.2</ecNumber>
    </recommendedName>
</protein>
<dbReference type="Proteomes" id="UP000271098">
    <property type="component" value="Unassembled WGS sequence"/>
</dbReference>
<dbReference type="AlphaFoldDB" id="A0A183ES10"/>
<dbReference type="EC" id="2.2.1.2" evidence="2"/>
<dbReference type="SUPFAM" id="SSF51569">
    <property type="entry name" value="Aldolase"/>
    <property type="match status" value="1"/>
</dbReference>
<gene>
    <name evidence="3" type="ORF">GPUH_LOCUS23751</name>
</gene>
<dbReference type="InterPro" id="IPR018225">
    <property type="entry name" value="Transaldolase_AS"/>
</dbReference>
<name>A0A183ES10_9BILA</name>
<comment type="function">
    <text evidence="2">Catalyzes the rate-limiting step of the non-oxidative phase in the pentose phosphate pathway. Catalyzes the reversible conversion of sedheptulose-7-phosphate and D-glyceraldehyde 3-phosphate into erythrose-4-phosphate and beta-D-fructose 6-phosphate.</text>
</comment>
<organism evidence="5">
    <name type="scientific">Gongylonema pulchrum</name>
    <dbReference type="NCBI Taxonomy" id="637853"/>
    <lineage>
        <taxon>Eukaryota</taxon>
        <taxon>Metazoa</taxon>
        <taxon>Ecdysozoa</taxon>
        <taxon>Nematoda</taxon>
        <taxon>Chromadorea</taxon>
        <taxon>Rhabditida</taxon>
        <taxon>Spirurina</taxon>
        <taxon>Spiruromorpha</taxon>
        <taxon>Spiruroidea</taxon>
        <taxon>Gongylonematidae</taxon>
        <taxon>Gongylonema</taxon>
    </lineage>
</organism>
<dbReference type="GO" id="GO:0009052">
    <property type="term" value="P:pentose-phosphate shunt, non-oxidative branch"/>
    <property type="evidence" value="ECO:0007669"/>
    <property type="project" value="TreeGrafter"/>
</dbReference>
<dbReference type="GO" id="GO:0004801">
    <property type="term" value="F:transaldolase activity"/>
    <property type="evidence" value="ECO:0007669"/>
    <property type="project" value="UniProtKB-EC"/>
</dbReference>
<dbReference type="GO" id="GO:0005975">
    <property type="term" value="P:carbohydrate metabolic process"/>
    <property type="evidence" value="ECO:0007669"/>
    <property type="project" value="InterPro"/>
</dbReference>
<dbReference type="WBParaSite" id="GPUH_0002378101-mRNA-1">
    <property type="protein sequence ID" value="GPUH_0002378101-mRNA-1"/>
    <property type="gene ID" value="GPUH_0002378101"/>
</dbReference>
<keyword evidence="4" id="KW-1185">Reference proteome</keyword>
<reference evidence="5" key="1">
    <citation type="submission" date="2016-06" db="UniProtKB">
        <authorList>
            <consortium name="WormBaseParasite"/>
        </authorList>
    </citation>
    <scope>IDENTIFICATION</scope>
</reference>
<dbReference type="PANTHER" id="PTHR10683:SF18">
    <property type="entry name" value="TRANSALDOLASE"/>
    <property type="match status" value="1"/>
</dbReference>
<dbReference type="OrthoDB" id="2015515at2759"/>
<evidence type="ECO:0000256" key="1">
    <source>
        <dbReference type="ARBA" id="ARBA00023270"/>
    </source>
</evidence>
<dbReference type="PROSITE" id="PS00958">
    <property type="entry name" value="TRANSALDOLASE_2"/>
    <property type="match status" value="1"/>
</dbReference>
<evidence type="ECO:0000313" key="3">
    <source>
        <dbReference type="EMBL" id="VDN41912.1"/>
    </source>
</evidence>
<evidence type="ECO:0000313" key="5">
    <source>
        <dbReference type="WBParaSite" id="GPUH_0002378101-mRNA-1"/>
    </source>
</evidence>
<dbReference type="Pfam" id="PF00923">
    <property type="entry name" value="TAL_FSA"/>
    <property type="match status" value="1"/>
</dbReference>